<dbReference type="InterPro" id="IPR010569">
    <property type="entry name" value="Myotubularin-like_Pase_dom"/>
</dbReference>
<dbReference type="InterPro" id="IPR029021">
    <property type="entry name" value="Prot-tyrosine_phosphatase-like"/>
</dbReference>
<dbReference type="Proteomes" id="UP001162483">
    <property type="component" value="Unassembled WGS sequence"/>
</dbReference>
<dbReference type="PANTHER" id="PTHR10807">
    <property type="entry name" value="MYOTUBULARIN-RELATED"/>
    <property type="match status" value="1"/>
</dbReference>
<evidence type="ECO:0000313" key="3">
    <source>
        <dbReference type="EMBL" id="CAI9599530.1"/>
    </source>
</evidence>
<dbReference type="Pfam" id="PF06602">
    <property type="entry name" value="Myotub-related"/>
    <property type="match status" value="1"/>
</dbReference>
<dbReference type="PROSITE" id="PS51339">
    <property type="entry name" value="PPASE_MYOTUBULARIN"/>
    <property type="match status" value="1"/>
</dbReference>
<comment type="similarity">
    <text evidence="1">Belongs to the protein-tyrosine phosphatase family. Non-receptor class myotubularin subfamily.</text>
</comment>
<gene>
    <name evidence="3" type="ORF">SPARVUS_LOCUS12614352</name>
</gene>
<protein>
    <recommendedName>
        <fullName evidence="2">Myotubularin phosphatase domain-containing protein</fullName>
    </recommendedName>
</protein>
<reference evidence="3" key="1">
    <citation type="submission" date="2023-05" db="EMBL/GenBank/DDBJ databases">
        <authorList>
            <person name="Stuckert A."/>
        </authorList>
    </citation>
    <scope>NUCLEOTIDE SEQUENCE</scope>
</reference>
<dbReference type="EMBL" id="CATNWA010017318">
    <property type="protein sequence ID" value="CAI9599530.1"/>
    <property type="molecule type" value="Genomic_DNA"/>
</dbReference>
<organism evidence="3 4">
    <name type="scientific">Staurois parvus</name>
    <dbReference type="NCBI Taxonomy" id="386267"/>
    <lineage>
        <taxon>Eukaryota</taxon>
        <taxon>Metazoa</taxon>
        <taxon>Chordata</taxon>
        <taxon>Craniata</taxon>
        <taxon>Vertebrata</taxon>
        <taxon>Euteleostomi</taxon>
        <taxon>Amphibia</taxon>
        <taxon>Batrachia</taxon>
        <taxon>Anura</taxon>
        <taxon>Neobatrachia</taxon>
        <taxon>Ranoidea</taxon>
        <taxon>Ranidae</taxon>
        <taxon>Staurois</taxon>
    </lineage>
</organism>
<sequence>IQISYLKLRSLCSADTSTPTPDEKWLSNLEGTRWLDYVRLCLKKASEVAILLGERRRSVVLQESDDRDLNCLLASLVQLILDPHTRTLSGYQSLVQKEWVSAGHPFMQRINHFKRSDKEESPVFLLFLDCVWQFVQQSPTAFEFTESYLMALHDSTYNLFCSTFTHNCHWDRIRGSQRHSSSQTYTPVNGWRDIVREKILLNGDYKPVEDMKAVPPTVWEWSLFYSHVRRKQFRNPVYQVRELAVLNGNGTGHNADKMNVSNSCSVYLLSKGSLILQSPLFPRKIGTVSKRTARRAQSTESLLEEEKPSRSNVTTYSPIEDLLFPISVGPWVTLWKRCYLRYTTDMTQHDTRAILQRPA</sequence>
<name>A0ABN9FR25_9NEOB</name>
<evidence type="ECO:0000256" key="1">
    <source>
        <dbReference type="ARBA" id="ARBA00007471"/>
    </source>
</evidence>
<comment type="caution">
    <text evidence="3">The sequence shown here is derived from an EMBL/GenBank/DDBJ whole genome shotgun (WGS) entry which is preliminary data.</text>
</comment>
<dbReference type="SUPFAM" id="SSF52799">
    <property type="entry name" value="(Phosphotyrosine protein) phosphatases II"/>
    <property type="match status" value="1"/>
</dbReference>
<proteinExistence type="inferred from homology"/>
<evidence type="ECO:0000313" key="4">
    <source>
        <dbReference type="Proteomes" id="UP001162483"/>
    </source>
</evidence>
<dbReference type="PANTHER" id="PTHR10807:SF51">
    <property type="entry name" value="MYOTUBULARIN-RELATED PROTEIN 11"/>
    <property type="match status" value="1"/>
</dbReference>
<keyword evidence="4" id="KW-1185">Reference proteome</keyword>
<dbReference type="InterPro" id="IPR030564">
    <property type="entry name" value="Myotubularin"/>
</dbReference>
<accession>A0ABN9FR25</accession>
<feature type="domain" description="Myotubularin phosphatase" evidence="2">
    <location>
        <begin position="1"/>
        <end position="339"/>
    </location>
</feature>
<feature type="non-terminal residue" evidence="3">
    <location>
        <position position="1"/>
    </location>
</feature>
<evidence type="ECO:0000259" key="2">
    <source>
        <dbReference type="PROSITE" id="PS51339"/>
    </source>
</evidence>